<name>A0A0P9PAZ5_9PSED</name>
<dbReference type="GO" id="GO:0008270">
    <property type="term" value="F:zinc ion binding"/>
    <property type="evidence" value="ECO:0007669"/>
    <property type="project" value="TreeGrafter"/>
</dbReference>
<evidence type="ECO:0000313" key="7">
    <source>
        <dbReference type="EMBL" id="RMP08797.1"/>
    </source>
</evidence>
<evidence type="ECO:0000259" key="6">
    <source>
        <dbReference type="Pfam" id="PF01227"/>
    </source>
</evidence>
<dbReference type="Proteomes" id="UP000267908">
    <property type="component" value="Unassembled WGS sequence"/>
</dbReference>
<dbReference type="PANTHER" id="PTHR11109:SF7">
    <property type="entry name" value="GTP CYCLOHYDROLASE 1"/>
    <property type="match status" value="1"/>
</dbReference>
<gene>
    <name evidence="7" type="ORF">ALQ28_04965</name>
</gene>
<dbReference type="InterPro" id="IPR043133">
    <property type="entry name" value="GTP-CH-I_C/QueF"/>
</dbReference>
<accession>A0A0P9PAZ5</accession>
<comment type="pathway">
    <text evidence="2">Cofactor biosynthesis; 7,8-dihydroneopterin triphosphate biosynthesis; 7,8-dihydroneopterin triphosphate from GTP: step 1/1.</text>
</comment>
<dbReference type="GO" id="GO:0006730">
    <property type="term" value="P:one-carbon metabolic process"/>
    <property type="evidence" value="ECO:0007669"/>
    <property type="project" value="UniProtKB-KW"/>
</dbReference>
<dbReference type="SUPFAM" id="SSF55620">
    <property type="entry name" value="Tetrahydrobiopterin biosynthesis enzymes-like"/>
    <property type="match status" value="1"/>
</dbReference>
<comment type="catalytic activity">
    <reaction evidence="1">
        <text>GTP + H2O = 7,8-dihydroneopterin 3'-triphosphate + formate + H(+)</text>
        <dbReference type="Rhea" id="RHEA:17473"/>
        <dbReference type="ChEBI" id="CHEBI:15377"/>
        <dbReference type="ChEBI" id="CHEBI:15378"/>
        <dbReference type="ChEBI" id="CHEBI:15740"/>
        <dbReference type="ChEBI" id="CHEBI:37565"/>
        <dbReference type="ChEBI" id="CHEBI:58462"/>
        <dbReference type="EC" id="3.5.4.16"/>
    </reaction>
</comment>
<feature type="domain" description="GTP cyclohydrolase I" evidence="6">
    <location>
        <begin position="2"/>
        <end position="45"/>
    </location>
</feature>
<dbReference type="Pfam" id="PF01227">
    <property type="entry name" value="GTP_cyclohydroI"/>
    <property type="match status" value="1"/>
</dbReference>
<keyword evidence="4" id="KW-0554">One-carbon metabolism</keyword>
<dbReference type="GO" id="GO:0005737">
    <property type="term" value="C:cytoplasm"/>
    <property type="evidence" value="ECO:0007669"/>
    <property type="project" value="TreeGrafter"/>
</dbReference>
<dbReference type="GO" id="GO:0003934">
    <property type="term" value="F:GTP cyclohydrolase I activity"/>
    <property type="evidence" value="ECO:0007669"/>
    <property type="project" value="UniProtKB-EC"/>
</dbReference>
<dbReference type="EC" id="3.5.4.16" evidence="3"/>
<evidence type="ECO:0000256" key="5">
    <source>
        <dbReference type="ARBA" id="ARBA00022801"/>
    </source>
</evidence>
<dbReference type="GO" id="GO:0006729">
    <property type="term" value="P:tetrahydrobiopterin biosynthetic process"/>
    <property type="evidence" value="ECO:0007669"/>
    <property type="project" value="TreeGrafter"/>
</dbReference>
<evidence type="ECO:0000256" key="1">
    <source>
        <dbReference type="ARBA" id="ARBA00001052"/>
    </source>
</evidence>
<dbReference type="AlphaFoldDB" id="A0A0P9PAZ5"/>
<organism evidence="7 8">
    <name type="scientific">Pseudomonas syringae pv. delphinii</name>
    <dbReference type="NCBI Taxonomy" id="192088"/>
    <lineage>
        <taxon>Bacteria</taxon>
        <taxon>Pseudomonadati</taxon>
        <taxon>Pseudomonadota</taxon>
        <taxon>Gammaproteobacteria</taxon>
        <taxon>Pseudomonadales</taxon>
        <taxon>Pseudomonadaceae</taxon>
        <taxon>Pseudomonas</taxon>
    </lineage>
</organism>
<evidence type="ECO:0000256" key="4">
    <source>
        <dbReference type="ARBA" id="ARBA00022563"/>
    </source>
</evidence>
<evidence type="ECO:0000256" key="2">
    <source>
        <dbReference type="ARBA" id="ARBA00005080"/>
    </source>
</evidence>
<protein>
    <recommendedName>
        <fullName evidence="3">GTP cyclohydrolase I</fullName>
        <ecNumber evidence="3">3.5.4.16</ecNumber>
    </recommendedName>
</protein>
<dbReference type="EMBL" id="RBQG01000281">
    <property type="protein sequence ID" value="RMP08797.1"/>
    <property type="molecule type" value="Genomic_DNA"/>
</dbReference>
<comment type="caution">
    <text evidence="7">The sequence shown here is derived from an EMBL/GenBank/DDBJ whole genome shotgun (WGS) entry which is preliminary data.</text>
</comment>
<sequence length="46" mass="5251">MVIEAKHMCMMMRGVEKQNSAMITSVMLGEFRENAATRSEFLSLIK</sequence>
<reference evidence="7 8" key="1">
    <citation type="submission" date="2018-08" db="EMBL/GenBank/DDBJ databases">
        <title>Recombination of ecologically and evolutionarily significant loci maintains genetic cohesion in the Pseudomonas syringae species complex.</title>
        <authorList>
            <person name="Dillon M."/>
            <person name="Thakur S."/>
            <person name="Almeida R.N.D."/>
            <person name="Weir B.S."/>
            <person name="Guttman D.S."/>
        </authorList>
    </citation>
    <scope>NUCLEOTIDE SEQUENCE [LARGE SCALE GENOMIC DNA]</scope>
    <source>
        <strain evidence="7 8">ICMP 4330</strain>
    </source>
</reference>
<dbReference type="GO" id="GO:0046654">
    <property type="term" value="P:tetrahydrofolate biosynthetic process"/>
    <property type="evidence" value="ECO:0007669"/>
    <property type="project" value="InterPro"/>
</dbReference>
<dbReference type="InterPro" id="IPR020602">
    <property type="entry name" value="GTP_CycHdrlase_I_dom"/>
</dbReference>
<dbReference type="GO" id="GO:0005525">
    <property type="term" value="F:GTP binding"/>
    <property type="evidence" value="ECO:0007669"/>
    <property type="project" value="TreeGrafter"/>
</dbReference>
<dbReference type="PANTHER" id="PTHR11109">
    <property type="entry name" value="GTP CYCLOHYDROLASE I"/>
    <property type="match status" value="1"/>
</dbReference>
<keyword evidence="5 7" id="KW-0378">Hydrolase</keyword>
<evidence type="ECO:0000256" key="3">
    <source>
        <dbReference type="ARBA" id="ARBA00012715"/>
    </source>
</evidence>
<evidence type="ECO:0000313" key="8">
    <source>
        <dbReference type="Proteomes" id="UP000267908"/>
    </source>
</evidence>
<proteinExistence type="predicted"/>
<dbReference type="Gene3D" id="3.30.1130.10">
    <property type="match status" value="1"/>
</dbReference>
<dbReference type="InterPro" id="IPR001474">
    <property type="entry name" value="GTP_CycHdrlase_I"/>
</dbReference>
<dbReference type="UniPathway" id="UPA00848">
    <property type="reaction ID" value="UER00151"/>
</dbReference>